<reference evidence="1" key="2">
    <citation type="submission" date="2020-05" db="UniProtKB">
        <authorList>
            <consortium name="EnsemblMetazoa"/>
        </authorList>
    </citation>
    <scope>IDENTIFICATION</scope>
    <source>
        <strain evidence="1">ACHKN1017</strain>
    </source>
</reference>
<reference evidence="2" key="1">
    <citation type="submission" date="2013-03" db="EMBL/GenBank/DDBJ databases">
        <title>The Genome Sequence of Anopheles christyi ACHKN1017.</title>
        <authorList>
            <consortium name="The Broad Institute Genomics Platform"/>
            <person name="Neafsey D.E."/>
            <person name="Besansky N."/>
            <person name="Walker B."/>
            <person name="Young S.K."/>
            <person name="Zeng Q."/>
            <person name="Gargeya S."/>
            <person name="Fitzgerald M."/>
            <person name="Haas B."/>
            <person name="Abouelleil A."/>
            <person name="Allen A.W."/>
            <person name="Alvarado L."/>
            <person name="Arachchi H.M."/>
            <person name="Berlin A.M."/>
            <person name="Chapman S.B."/>
            <person name="Gainer-Dewar J."/>
            <person name="Goldberg J."/>
            <person name="Griggs A."/>
            <person name="Gujja S."/>
            <person name="Hansen M."/>
            <person name="Howarth C."/>
            <person name="Imamovic A."/>
            <person name="Ireland A."/>
            <person name="Larimer J."/>
            <person name="McCowan C."/>
            <person name="Murphy C."/>
            <person name="Pearson M."/>
            <person name="Poon T.W."/>
            <person name="Priest M."/>
            <person name="Roberts A."/>
            <person name="Saif S."/>
            <person name="Shea T."/>
            <person name="Sisk P."/>
            <person name="Sykes S."/>
            <person name="Wortman J."/>
            <person name="Nusbaum C."/>
            <person name="Birren B."/>
        </authorList>
    </citation>
    <scope>NUCLEOTIDE SEQUENCE [LARGE SCALE GENOMIC DNA]</scope>
    <source>
        <strain evidence="2">ACHKN1017</strain>
    </source>
</reference>
<organism evidence="1 2">
    <name type="scientific">Anopheles christyi</name>
    <dbReference type="NCBI Taxonomy" id="43041"/>
    <lineage>
        <taxon>Eukaryota</taxon>
        <taxon>Metazoa</taxon>
        <taxon>Ecdysozoa</taxon>
        <taxon>Arthropoda</taxon>
        <taxon>Hexapoda</taxon>
        <taxon>Insecta</taxon>
        <taxon>Pterygota</taxon>
        <taxon>Neoptera</taxon>
        <taxon>Endopterygota</taxon>
        <taxon>Diptera</taxon>
        <taxon>Nematocera</taxon>
        <taxon>Culicoidea</taxon>
        <taxon>Culicidae</taxon>
        <taxon>Anophelinae</taxon>
        <taxon>Anopheles</taxon>
    </lineage>
</organism>
<evidence type="ECO:0000313" key="1">
    <source>
        <dbReference type="EnsemblMetazoa" id="ACHR009767-PA"/>
    </source>
</evidence>
<protein>
    <submittedName>
        <fullName evidence="1">Uncharacterized protein</fullName>
    </submittedName>
</protein>
<proteinExistence type="predicted"/>
<keyword evidence="2" id="KW-1185">Reference proteome</keyword>
<dbReference type="STRING" id="43041.A0A182KG79"/>
<accession>A0A182KG79</accession>
<evidence type="ECO:0000313" key="2">
    <source>
        <dbReference type="Proteomes" id="UP000075881"/>
    </source>
</evidence>
<dbReference type="EnsemblMetazoa" id="ACHR009767-RA">
    <property type="protein sequence ID" value="ACHR009767-PA"/>
    <property type="gene ID" value="ACHR009767"/>
</dbReference>
<dbReference type="PANTHER" id="PTHR33053">
    <property type="entry name" value="PROTEIN, PUTATIVE-RELATED"/>
    <property type="match status" value="1"/>
</dbReference>
<dbReference type="AlphaFoldDB" id="A0A182KG79"/>
<sequence>MASSRDKYPGKLYNAMHSLLAAVTKPVLVTVLLPEDPFEDVSWEEGLRLWALEPICGNNNKVHNMPNVPVMIVAIYCAPVRDGNERAQSDWVEHKGSVVVGVASSNHSDSDSSARAQRSFAIHRRGRHGQAAGDLGVHERVFTKLTKQQQREVLAHIQQQKLPSDFKRRLCSLRYVQMWKASEYEKFLQVVGFVVHHFMLLFAAMTILSTSYHEQRWQHADELSHQFVAQYARVYRQEYVNSNVHNLLHVYEEVRRFGDLSTISAYPYEGKLYSVKQLVRSGRNSLAQAACRLVEQRRVDFALQAQLESSVVHTVRKVGRYKPNAPYAADSVFGIILDISVDNQMIVHGYQFTQQRSSFMWPYPAHELNIYTADMQNLINKILYKFPPATLCAR</sequence>
<name>A0A182KG79_9DIPT</name>
<dbReference type="VEuPathDB" id="VectorBase:ACHR009767"/>
<dbReference type="PANTHER" id="PTHR33053:SF9">
    <property type="entry name" value="AGAP000105-PA"/>
    <property type="match status" value="1"/>
</dbReference>
<dbReference type="Proteomes" id="UP000075881">
    <property type="component" value="Unassembled WGS sequence"/>
</dbReference>